<comment type="pathway">
    <text evidence="2 7">Isoprenoid biosynthesis; isopentenyl diphosphate biosynthesis via DXP pathway; isopentenyl diphosphate from 1-deoxy-D-xylulose 5-phosphate: step 4/6.</text>
</comment>
<comment type="cofactor">
    <cofactor evidence="7">
        <name>a divalent metal cation</name>
        <dbReference type="ChEBI" id="CHEBI:60240"/>
    </cofactor>
    <text evidence="7">Binds 1 divalent metal cation per subunit.</text>
</comment>
<dbReference type="EMBL" id="CP066776">
    <property type="protein sequence ID" value="QQL45337.1"/>
    <property type="molecule type" value="Genomic_DNA"/>
</dbReference>
<dbReference type="PANTHER" id="PTHR43181">
    <property type="entry name" value="2-C-METHYL-D-ERYTHRITOL 2,4-CYCLODIPHOSPHATE SYNTHASE, CHLOROPLASTIC"/>
    <property type="match status" value="1"/>
</dbReference>
<feature type="binding site" evidence="7">
    <location>
        <position position="150"/>
    </location>
    <ligand>
        <name>4-CDP-2-C-methyl-D-erythritol 2-phosphate</name>
        <dbReference type="ChEBI" id="CHEBI:57919"/>
    </ligand>
</feature>
<protein>
    <recommendedName>
        <fullName evidence="3 7">2-C-methyl-D-erythritol 2,4-cyclodiphosphate synthase</fullName>
        <shortName evidence="7">MECDP-synthase</shortName>
        <shortName evidence="7">MECPP-synthase</shortName>
        <shortName evidence="7">MECPS</shortName>
        <ecNumber evidence="3 7">4.6.1.12</ecNumber>
    </recommendedName>
</protein>
<dbReference type="PANTHER" id="PTHR43181:SF1">
    <property type="entry name" value="2-C-METHYL-D-ERYTHRITOL 2,4-CYCLODIPHOSPHATE SYNTHASE, CHLOROPLASTIC"/>
    <property type="match status" value="1"/>
</dbReference>
<evidence type="ECO:0000256" key="7">
    <source>
        <dbReference type="HAMAP-Rule" id="MF_00107"/>
    </source>
</evidence>
<dbReference type="UniPathway" id="UPA00056">
    <property type="reaction ID" value="UER00095"/>
</dbReference>
<dbReference type="KEGG" id="soa:G3M56_001740"/>
<dbReference type="EC" id="4.6.1.12" evidence="3 7"/>
<dbReference type="Proteomes" id="UP000475117">
    <property type="component" value="Chromosome"/>
</dbReference>
<feature type="binding site" evidence="7">
    <location>
        <begin position="45"/>
        <end position="46"/>
    </location>
    <ligand>
        <name>4-CDP-2-C-methyl-D-erythritol 2-phosphate</name>
        <dbReference type="ChEBI" id="CHEBI:57919"/>
    </ligand>
</feature>
<evidence type="ECO:0000256" key="3">
    <source>
        <dbReference type="ARBA" id="ARBA00012579"/>
    </source>
</evidence>
<dbReference type="SUPFAM" id="SSF69765">
    <property type="entry name" value="IpsF-like"/>
    <property type="match status" value="1"/>
</dbReference>
<dbReference type="Gene3D" id="3.30.1330.50">
    <property type="entry name" value="2-C-methyl-D-erythritol 2,4-cyclodiphosphate synthase"/>
    <property type="match status" value="1"/>
</dbReference>
<keyword evidence="5 7" id="KW-0414">Isoprene biosynthesis</keyword>
<comment type="caution">
    <text evidence="7">Lacks conserved residue(s) required for the propagation of feature annotation.</text>
</comment>
<dbReference type="AlphaFoldDB" id="A0A6B3LDH4"/>
<evidence type="ECO:0000256" key="6">
    <source>
        <dbReference type="ARBA" id="ARBA00023239"/>
    </source>
</evidence>
<feature type="binding site" evidence="7">
    <location>
        <position position="53"/>
    </location>
    <ligand>
        <name>a divalent metal cation</name>
        <dbReference type="ChEBI" id="CHEBI:60240"/>
    </ligand>
</feature>
<comment type="similarity">
    <text evidence="7 8">Belongs to the IspF family.</text>
</comment>
<keyword evidence="11" id="KW-1185">Reference proteome</keyword>
<comment type="subunit">
    <text evidence="7">Homotrimer.</text>
</comment>
<dbReference type="CDD" id="cd00554">
    <property type="entry name" value="MECDP_synthase"/>
    <property type="match status" value="1"/>
</dbReference>
<dbReference type="GO" id="GO:0046872">
    <property type="term" value="F:metal ion binding"/>
    <property type="evidence" value="ECO:0007669"/>
    <property type="project" value="UniProtKB-KW"/>
</dbReference>
<dbReference type="GO" id="GO:0008685">
    <property type="term" value="F:2-C-methyl-D-erythritol 2,4-cyclodiphosphate synthase activity"/>
    <property type="evidence" value="ECO:0007669"/>
    <property type="project" value="UniProtKB-UniRule"/>
</dbReference>
<evidence type="ECO:0000256" key="5">
    <source>
        <dbReference type="ARBA" id="ARBA00023229"/>
    </source>
</evidence>
<feature type="binding site" evidence="7">
    <location>
        <position position="21"/>
    </location>
    <ligand>
        <name>a divalent metal cation</name>
        <dbReference type="ChEBI" id="CHEBI:60240"/>
    </ligand>
</feature>
<dbReference type="InterPro" id="IPR036571">
    <property type="entry name" value="MECDP_synthase_sf"/>
</dbReference>
<evidence type="ECO:0000256" key="1">
    <source>
        <dbReference type="ARBA" id="ARBA00000200"/>
    </source>
</evidence>
<feature type="site" description="Transition state stabilizer" evidence="7">
    <location>
        <position position="144"/>
    </location>
</feature>
<feature type="site" description="Transition state stabilizer" evidence="7">
    <location>
        <position position="45"/>
    </location>
</feature>
<evidence type="ECO:0000313" key="11">
    <source>
        <dbReference type="Proteomes" id="UP000475117"/>
    </source>
</evidence>
<dbReference type="NCBIfam" id="TIGR00151">
    <property type="entry name" value="ispF"/>
    <property type="match status" value="1"/>
</dbReference>
<dbReference type="Pfam" id="PF02542">
    <property type="entry name" value="YgbB"/>
    <property type="match status" value="1"/>
</dbReference>
<dbReference type="HAMAP" id="MF_00107">
    <property type="entry name" value="IspF"/>
    <property type="match status" value="1"/>
</dbReference>
<evidence type="ECO:0000256" key="2">
    <source>
        <dbReference type="ARBA" id="ARBA00004709"/>
    </source>
</evidence>
<dbReference type="InterPro" id="IPR020555">
    <property type="entry name" value="MECDP_synthase_CS"/>
</dbReference>
<accession>A0A6B3LDH4</accession>
<dbReference type="RefSeq" id="WP_164363837.1">
    <property type="nucleotide sequence ID" value="NZ_CP066776.1"/>
</dbReference>
<dbReference type="PROSITE" id="PS01350">
    <property type="entry name" value="ISPF"/>
    <property type="match status" value="1"/>
</dbReference>
<evidence type="ECO:0000256" key="8">
    <source>
        <dbReference type="RuleBase" id="RU004395"/>
    </source>
</evidence>
<evidence type="ECO:0000256" key="4">
    <source>
        <dbReference type="ARBA" id="ARBA00022723"/>
    </source>
</evidence>
<gene>
    <name evidence="7" type="primary">ispF</name>
    <name evidence="10" type="ORF">G3M56_001740</name>
</gene>
<comment type="catalytic activity">
    <reaction evidence="1 7 8">
        <text>4-CDP-2-C-methyl-D-erythritol 2-phosphate = 2-C-methyl-D-erythritol 2,4-cyclic diphosphate + CMP</text>
        <dbReference type="Rhea" id="RHEA:23864"/>
        <dbReference type="ChEBI" id="CHEBI:57919"/>
        <dbReference type="ChEBI" id="CHEBI:58483"/>
        <dbReference type="ChEBI" id="CHEBI:60377"/>
        <dbReference type="EC" id="4.6.1.12"/>
    </reaction>
</comment>
<dbReference type="InterPro" id="IPR003526">
    <property type="entry name" value="MECDP_synthase"/>
</dbReference>
<feature type="binding site" evidence="7">
    <location>
        <begin position="19"/>
        <end position="21"/>
    </location>
    <ligand>
        <name>4-CDP-2-C-methyl-D-erythritol 2-phosphate</name>
        <dbReference type="ChEBI" id="CHEBI:57919"/>
    </ligand>
</feature>
<feature type="binding site" evidence="7">
    <location>
        <begin position="143"/>
        <end position="146"/>
    </location>
    <ligand>
        <name>4-CDP-2-C-methyl-D-erythritol 2-phosphate</name>
        <dbReference type="ChEBI" id="CHEBI:57919"/>
    </ligand>
</feature>
<reference evidence="10 11" key="1">
    <citation type="submission" date="2020-12" db="EMBL/GenBank/DDBJ databases">
        <title>Sulforoseuscoccus oceanibium gen. nov., sp. nov., a representative of the phylum Verrucomicrobia with special cytoplasmic membrane, and proposal of Sulforoseuscoccusaceae fam. nov.</title>
        <authorList>
            <person name="Xi F."/>
        </authorList>
    </citation>
    <scope>NUCLEOTIDE SEQUENCE [LARGE SCALE GENOMIC DNA]</scope>
    <source>
        <strain evidence="10 11">T37</strain>
    </source>
</reference>
<organism evidence="10 11">
    <name type="scientific">Sulfuriroseicoccus oceanibius</name>
    <dbReference type="NCBI Taxonomy" id="2707525"/>
    <lineage>
        <taxon>Bacteria</taxon>
        <taxon>Pseudomonadati</taxon>
        <taxon>Verrucomicrobiota</taxon>
        <taxon>Verrucomicrobiia</taxon>
        <taxon>Verrucomicrobiales</taxon>
        <taxon>Verrucomicrobiaceae</taxon>
        <taxon>Sulfuriroseicoccus</taxon>
    </lineage>
</organism>
<dbReference type="GO" id="GO:0019288">
    <property type="term" value="P:isopentenyl diphosphate biosynthetic process, methylerythritol 4-phosphate pathway"/>
    <property type="evidence" value="ECO:0007669"/>
    <property type="project" value="UniProtKB-UniRule"/>
</dbReference>
<evidence type="ECO:0000259" key="9">
    <source>
        <dbReference type="Pfam" id="PF02542"/>
    </source>
</evidence>
<feature type="binding site" evidence="7">
    <location>
        <position position="153"/>
    </location>
    <ligand>
        <name>4-CDP-2-C-methyl-D-erythritol 2-phosphate</name>
        <dbReference type="ChEBI" id="CHEBI:57919"/>
    </ligand>
</feature>
<sequence length="167" mass="17411">MAANTLPPGPHYRTGIGYDVHQFAEGRKCILGGVEIPSDVGLLGHSDADVLCHAIADALLGTVGLPDIGHFFPPSDPTIEGISSLEILRKVAEELAARDAVIVNIDSTLIAEKPKVLPHVDAMKEKIGEVLGLPAERIGIKATTNEKMGFVGRSEGIAAMASASVLG</sequence>
<evidence type="ECO:0000313" key="10">
    <source>
        <dbReference type="EMBL" id="QQL45337.1"/>
    </source>
</evidence>
<dbReference type="GO" id="GO:0016114">
    <property type="term" value="P:terpenoid biosynthetic process"/>
    <property type="evidence" value="ECO:0007669"/>
    <property type="project" value="InterPro"/>
</dbReference>
<keyword evidence="6 7" id="KW-0456">Lyase</keyword>
<name>A0A6B3LDH4_9BACT</name>
<keyword evidence="4 7" id="KW-0479">Metal-binding</keyword>
<feature type="binding site" evidence="7">
    <location>
        <begin position="67"/>
        <end position="69"/>
    </location>
    <ligand>
        <name>4-CDP-2-C-methyl-D-erythritol 2-phosphate</name>
        <dbReference type="ChEBI" id="CHEBI:57919"/>
    </ligand>
</feature>
<comment type="function">
    <text evidence="7">Involved in the biosynthesis of isopentenyl diphosphate (IPP) and dimethylallyl diphosphate (DMAPP), two major building blocks of isoprenoid compounds. Catalyzes the conversion of 4-diphosphocytidyl-2-C-methyl-D-erythritol 2-phosphate (CDP-ME2P) to 2-C-methyl-D-erythritol 2,4-cyclodiphosphate (ME-CPP) with a corresponding release of cytidine 5-monophosphate (CMP).</text>
</comment>
<feature type="binding site" evidence="7">
    <location>
        <position position="19"/>
    </location>
    <ligand>
        <name>a divalent metal cation</name>
        <dbReference type="ChEBI" id="CHEBI:60240"/>
    </ligand>
</feature>
<feature type="domain" description="2-C-methyl-D-erythritol 2,4-cyclodiphosphate synthase" evidence="9">
    <location>
        <begin position="13"/>
        <end position="165"/>
    </location>
</feature>
<proteinExistence type="inferred from homology"/>